<protein>
    <submittedName>
        <fullName evidence="2">Uncharacterized protein</fullName>
    </submittedName>
</protein>
<keyword evidence="1" id="KW-1133">Transmembrane helix</keyword>
<dbReference type="Proteomes" id="UP000264702">
    <property type="component" value="Unassembled WGS sequence"/>
</dbReference>
<dbReference type="EMBL" id="QVQT01000005">
    <property type="protein sequence ID" value="RFU15823.1"/>
    <property type="molecule type" value="Genomic_DNA"/>
</dbReference>
<dbReference type="AlphaFoldDB" id="A0A372IML4"/>
<accession>A0A372IML4</accession>
<comment type="caution">
    <text evidence="2">The sequence shown here is derived from an EMBL/GenBank/DDBJ whole genome shotgun (WGS) entry which is preliminary data.</text>
</comment>
<keyword evidence="1" id="KW-0472">Membrane</keyword>
<evidence type="ECO:0000256" key="1">
    <source>
        <dbReference type="SAM" id="Phobius"/>
    </source>
</evidence>
<keyword evidence="3" id="KW-1185">Reference proteome</keyword>
<name>A0A372IML4_9BACT</name>
<keyword evidence="1" id="KW-0812">Transmembrane</keyword>
<gene>
    <name evidence="2" type="ORF">D0Y96_15385</name>
</gene>
<reference evidence="2 3" key="1">
    <citation type="submission" date="2018-08" db="EMBL/GenBank/DDBJ databases">
        <title>Acidipila sp. 4G-K13, an acidobacterium isolated from forest soil.</title>
        <authorList>
            <person name="Gao Z.-H."/>
            <person name="Qiu L.-H."/>
        </authorList>
    </citation>
    <scope>NUCLEOTIDE SEQUENCE [LARGE SCALE GENOMIC DNA]</scope>
    <source>
        <strain evidence="2 3">4G-K13</strain>
    </source>
</reference>
<proteinExistence type="predicted"/>
<evidence type="ECO:0000313" key="2">
    <source>
        <dbReference type="EMBL" id="RFU15823.1"/>
    </source>
</evidence>
<organism evidence="2 3">
    <name type="scientific">Paracidobacterium acidisoli</name>
    <dbReference type="NCBI Taxonomy" id="2303751"/>
    <lineage>
        <taxon>Bacteria</taxon>
        <taxon>Pseudomonadati</taxon>
        <taxon>Acidobacteriota</taxon>
        <taxon>Terriglobia</taxon>
        <taxon>Terriglobales</taxon>
        <taxon>Acidobacteriaceae</taxon>
        <taxon>Paracidobacterium</taxon>
    </lineage>
</organism>
<feature type="transmembrane region" description="Helical" evidence="1">
    <location>
        <begin position="177"/>
        <end position="196"/>
    </location>
</feature>
<sequence>MHPASPTDLRTAEIAKIVETEEDIAAFKRHLQEVIEGAAFKGSHRSRQFLEYIVEQSLAGHFESLKERVIGVELFGRPTTYDTSDDAIVRVTASDVRKRLLQHYGQQGGVSEFRIALPLGSYIPEITREARAEANHATAAAAVPAAAHADAIPSPQEAVSSVPTAEPAHSQSTKKGWLYFLCGAVVLNLAIWAMVWNHFSHATPPSASVLPWSVFFHSPRPTQLITSDPNIAEMQGLTHSRISVSDYANRNYIPDPDKLTPEVLQFARVYLRGDKAAAVDTPIAVNIAELAETNARKISVHAARSVRLSDLETDDNFILLGSPRSDPWSALFNDELDFRFVFDQASEQEVIHNTHPRPHESVDYVPTALGWATGESYAIIALVQNPDQNGQVLLLAGANGEGTEAAGRLVTDLPRLSTILQKCGISSSGPLQHFELLLHLHTMAGSPSNIDVAACHILAGNSSK</sequence>
<evidence type="ECO:0000313" key="3">
    <source>
        <dbReference type="Proteomes" id="UP000264702"/>
    </source>
</evidence>